<evidence type="ECO:0000256" key="10">
    <source>
        <dbReference type="ARBA" id="ARBA00047672"/>
    </source>
</evidence>
<evidence type="ECO:0000256" key="11">
    <source>
        <dbReference type="ARBA" id="ARBA00048008"/>
    </source>
</evidence>
<dbReference type="PANTHER" id="PTHR44229:SF4">
    <property type="entry name" value="15-HYDROXYPROSTAGLANDIN DEHYDROGENASE [NAD(+)]"/>
    <property type="match status" value="1"/>
</dbReference>
<keyword evidence="2" id="KW-0560">Oxidoreductase</keyword>
<protein>
    <recommendedName>
        <fullName evidence="5">15-hydroxyprostaglandin dehydrogenase [NAD(+)]</fullName>
        <ecNumber evidence="3">1.1.1.141</ecNumber>
        <ecNumber evidence="4">1.1.1.232</ecNumber>
    </recommendedName>
    <alternativeName>
        <fullName evidence="7">Eicosanoid/docosanoid dehydrogenase [NAD(+)]</fullName>
    </alternativeName>
    <alternativeName>
        <fullName evidence="6">Prostaglandin dehydrogenase 1</fullName>
    </alternativeName>
</protein>
<comment type="catalytic activity">
    <reaction evidence="18">
        <text>prostaglandin E2 + NAD(+) = 15-oxoprostaglandin E2 + NADH + H(+)</text>
        <dbReference type="Rhea" id="RHEA:11876"/>
        <dbReference type="ChEBI" id="CHEBI:15378"/>
        <dbReference type="ChEBI" id="CHEBI:57400"/>
        <dbReference type="ChEBI" id="CHEBI:57540"/>
        <dbReference type="ChEBI" id="CHEBI:57945"/>
        <dbReference type="ChEBI" id="CHEBI:606564"/>
        <dbReference type="EC" id="1.1.1.141"/>
    </reaction>
    <physiologicalReaction direction="left-to-right" evidence="18">
        <dbReference type="Rhea" id="RHEA:11877"/>
    </physiologicalReaction>
</comment>
<dbReference type="Pfam" id="PF00106">
    <property type="entry name" value="adh_short"/>
    <property type="match status" value="1"/>
</dbReference>
<comment type="catalytic activity">
    <reaction evidence="11">
        <text>14-hydroxy-(4Z,7Z,10Z,12E,16Z,19Z)-docosahexaenoate + NAD(+) = 14-oxo-(4Z,7Z,10Z,12E,16Z,19Z)-docosahexaenoate + NADH + H(+)</text>
        <dbReference type="Rhea" id="RHEA:48952"/>
        <dbReference type="ChEBI" id="CHEBI:15378"/>
        <dbReference type="ChEBI" id="CHEBI:57540"/>
        <dbReference type="ChEBI" id="CHEBI:57945"/>
        <dbReference type="ChEBI" id="CHEBI:90866"/>
        <dbReference type="ChEBI" id="CHEBI:90867"/>
    </reaction>
    <physiologicalReaction direction="left-to-right" evidence="11">
        <dbReference type="Rhea" id="RHEA:48953"/>
    </physiologicalReaction>
</comment>
<evidence type="ECO:0000256" key="13">
    <source>
        <dbReference type="ARBA" id="ARBA00048144"/>
    </source>
</evidence>
<evidence type="ECO:0000256" key="18">
    <source>
        <dbReference type="ARBA" id="ARBA00048739"/>
    </source>
</evidence>
<dbReference type="AlphaFoldDB" id="A0AAW1IBM3"/>
<evidence type="ECO:0000256" key="3">
    <source>
        <dbReference type="ARBA" id="ARBA00038968"/>
    </source>
</evidence>
<comment type="catalytic activity">
    <reaction evidence="15">
        <text>resolvin D2 + NAD(+) = 7-oxoresolvin D2 + NADH + H(+)</text>
        <dbReference type="Rhea" id="RHEA:53584"/>
        <dbReference type="ChEBI" id="CHEBI:15378"/>
        <dbReference type="ChEBI" id="CHEBI:57540"/>
        <dbReference type="ChEBI" id="CHEBI:57945"/>
        <dbReference type="ChEBI" id="CHEBI:133367"/>
        <dbReference type="ChEBI" id="CHEBI:137497"/>
    </reaction>
    <physiologicalReaction direction="left-to-right" evidence="15">
        <dbReference type="Rhea" id="RHEA:53585"/>
    </physiologicalReaction>
</comment>
<dbReference type="SUPFAM" id="SSF51735">
    <property type="entry name" value="NAD(P)-binding Rossmann-fold domains"/>
    <property type="match status" value="1"/>
</dbReference>
<dbReference type="EC" id="1.1.1.141" evidence="3"/>
<evidence type="ECO:0000313" key="22">
    <source>
        <dbReference type="EMBL" id="KAK9686585.1"/>
    </source>
</evidence>
<dbReference type="Proteomes" id="UP001458880">
    <property type="component" value="Unassembled WGS sequence"/>
</dbReference>
<comment type="catalytic activity">
    <reaction evidence="20">
        <text>(15S)-hydroxy-(5Z,8Z,11Z,13E)-eicosatetraenoate + NAD(+) = 15-oxo-(5Z,8Z,11Z,13E)-eicosatetraenoate + NADH + H(+)</text>
        <dbReference type="Rhea" id="RHEA:23260"/>
        <dbReference type="ChEBI" id="CHEBI:15378"/>
        <dbReference type="ChEBI" id="CHEBI:57409"/>
        <dbReference type="ChEBI" id="CHEBI:57410"/>
        <dbReference type="ChEBI" id="CHEBI:57540"/>
        <dbReference type="ChEBI" id="CHEBI:57945"/>
        <dbReference type="EC" id="1.1.1.232"/>
    </reaction>
    <physiologicalReaction direction="left-to-right" evidence="20">
        <dbReference type="Rhea" id="RHEA:23261"/>
    </physiologicalReaction>
</comment>
<comment type="catalytic activity">
    <reaction evidence="9">
        <text>prostaglandin E1 + NAD(+) = 15-oxoprostaglandin E1 + NADH + H(+)</text>
        <dbReference type="Rhea" id="RHEA:16477"/>
        <dbReference type="ChEBI" id="CHEBI:15378"/>
        <dbReference type="ChEBI" id="CHEBI:57397"/>
        <dbReference type="ChEBI" id="CHEBI:57401"/>
        <dbReference type="ChEBI" id="CHEBI:57540"/>
        <dbReference type="ChEBI" id="CHEBI:57945"/>
    </reaction>
    <physiologicalReaction direction="left-to-right" evidence="9">
        <dbReference type="Rhea" id="RHEA:16478"/>
    </physiologicalReaction>
</comment>
<evidence type="ECO:0000256" key="8">
    <source>
        <dbReference type="ARBA" id="ARBA00045705"/>
    </source>
</evidence>
<evidence type="ECO:0000256" key="17">
    <source>
        <dbReference type="ARBA" id="ARBA00048611"/>
    </source>
</evidence>
<evidence type="ECO:0000256" key="16">
    <source>
        <dbReference type="ARBA" id="ARBA00048535"/>
    </source>
</evidence>
<reference evidence="22 23" key="1">
    <citation type="journal article" date="2024" name="BMC Genomics">
        <title>De novo assembly and annotation of Popillia japonica's genome with initial clues to its potential as an invasive pest.</title>
        <authorList>
            <person name="Cucini C."/>
            <person name="Boschi S."/>
            <person name="Funari R."/>
            <person name="Cardaioli E."/>
            <person name="Iannotti N."/>
            <person name="Marturano G."/>
            <person name="Paoli F."/>
            <person name="Bruttini M."/>
            <person name="Carapelli A."/>
            <person name="Frati F."/>
            <person name="Nardi F."/>
        </authorList>
    </citation>
    <scope>NUCLEOTIDE SEQUENCE [LARGE SCALE GENOMIC DNA]</scope>
    <source>
        <strain evidence="22">DMR45628</strain>
    </source>
</reference>
<evidence type="ECO:0000256" key="9">
    <source>
        <dbReference type="ARBA" id="ARBA00047325"/>
    </source>
</evidence>
<dbReference type="InterPro" id="IPR002347">
    <property type="entry name" value="SDR_fam"/>
</dbReference>
<comment type="catalytic activity">
    <reaction evidence="10">
        <text>resolvin D1 + NAD(+) = 8-oxoresolvin D1 + NADH + H(+)</text>
        <dbReference type="Rhea" id="RHEA:50124"/>
        <dbReference type="ChEBI" id="CHEBI:15378"/>
        <dbReference type="ChEBI" id="CHEBI:57540"/>
        <dbReference type="ChEBI" id="CHEBI:57945"/>
        <dbReference type="ChEBI" id="CHEBI:132079"/>
        <dbReference type="ChEBI" id="CHEBI:132080"/>
    </reaction>
    <physiologicalReaction direction="left-to-right" evidence="10">
        <dbReference type="Rhea" id="RHEA:50125"/>
    </physiologicalReaction>
</comment>
<comment type="function">
    <text evidence="8">Catalyzes the NAD-dependent dehydrogenation (oxidation) of a broad array of hydroxylated polyunsaturated fatty acids (mainly eicosanoids and docosanoids, including prostaglandins, lipoxins and resolvins), yielding their corresponding keto (oxo) metabolites. Decreases the levels of the pro-proliferative prostaglandins such as prostaglandin E2 (whose activity is increased in cancer because of an increase in the expression of cyclooxygenase 2) and generates oxo-fatty acid products that can profoundly influence cell function by abrogating pro-inflammatory cytokine expression. Converts resolvins E1, D1 and D2 to their oxo products, which represents a mode of resolvin inactivation. Resolvin E1 plays important roles during the resolution phase of acute inflammation, while resolvins D1 and D2 have a unique role in obesity-induced adipose inflammation.</text>
</comment>
<gene>
    <name evidence="22" type="ORF">QE152_g37085</name>
</gene>
<sequence>MVLYFNLFLELTGKIVESLDYNGYLFEAKFADHLKKKFCDSVNSKINVAAMNFSDKVALVTGGAGGIGKGCVEELLENGIKGVTIADINSTAGEATTKEFNQKYGLNKVLFVKTDVTNTNH</sequence>
<dbReference type="GO" id="GO:0005737">
    <property type="term" value="C:cytoplasm"/>
    <property type="evidence" value="ECO:0007669"/>
    <property type="project" value="TreeGrafter"/>
</dbReference>
<evidence type="ECO:0000256" key="20">
    <source>
        <dbReference type="ARBA" id="ARBA00049151"/>
    </source>
</evidence>
<dbReference type="EMBL" id="JASPKY010000696">
    <property type="protein sequence ID" value="KAK9686585.1"/>
    <property type="molecule type" value="Genomic_DNA"/>
</dbReference>
<dbReference type="EC" id="1.1.1.232" evidence="4"/>
<comment type="caution">
    <text evidence="22">The sequence shown here is derived from an EMBL/GenBank/DDBJ whole genome shotgun (WGS) entry which is preliminary data.</text>
</comment>
<evidence type="ECO:0000313" key="23">
    <source>
        <dbReference type="Proteomes" id="UP001458880"/>
    </source>
</evidence>
<comment type="catalytic activity">
    <reaction evidence="19">
        <text>resolvin D2 + NAD(+) = 16-oxoresolvin D2 + NADH + H(+)</text>
        <dbReference type="Rhea" id="RHEA:53588"/>
        <dbReference type="ChEBI" id="CHEBI:15378"/>
        <dbReference type="ChEBI" id="CHEBI:57540"/>
        <dbReference type="ChEBI" id="CHEBI:57945"/>
        <dbReference type="ChEBI" id="CHEBI:133367"/>
        <dbReference type="ChEBI" id="CHEBI:137498"/>
    </reaction>
    <physiologicalReaction direction="left-to-right" evidence="19">
        <dbReference type="Rhea" id="RHEA:53589"/>
    </physiologicalReaction>
</comment>
<comment type="catalytic activity">
    <reaction evidence="14">
        <text>resolvin D1 + NAD(+) = 17-oxoresolvin D1 + NADH + H(+)</text>
        <dbReference type="Rhea" id="RHEA:50128"/>
        <dbReference type="ChEBI" id="CHEBI:15378"/>
        <dbReference type="ChEBI" id="CHEBI:57540"/>
        <dbReference type="ChEBI" id="CHEBI:57945"/>
        <dbReference type="ChEBI" id="CHEBI:132079"/>
        <dbReference type="ChEBI" id="CHEBI:132081"/>
    </reaction>
    <physiologicalReaction direction="left-to-right" evidence="14">
        <dbReference type="Rhea" id="RHEA:50129"/>
    </physiologicalReaction>
</comment>
<evidence type="ECO:0000256" key="12">
    <source>
        <dbReference type="ARBA" id="ARBA00048140"/>
    </source>
</evidence>
<evidence type="ECO:0000256" key="1">
    <source>
        <dbReference type="ARBA" id="ARBA00006484"/>
    </source>
</evidence>
<comment type="catalytic activity">
    <reaction evidence="21">
        <text>resolvin E1 + NAD(+) = 18-oxo-resolvin E1 + NADH + H(+)</text>
        <dbReference type="Rhea" id="RHEA:49244"/>
        <dbReference type="ChEBI" id="CHEBI:15378"/>
        <dbReference type="ChEBI" id="CHEBI:57540"/>
        <dbReference type="ChEBI" id="CHEBI:57945"/>
        <dbReference type="ChEBI" id="CHEBI:91000"/>
        <dbReference type="ChEBI" id="CHEBI:91001"/>
    </reaction>
    <physiologicalReaction direction="left-to-right" evidence="21">
        <dbReference type="Rhea" id="RHEA:49245"/>
    </physiologicalReaction>
</comment>
<comment type="catalytic activity">
    <reaction evidence="13">
        <text>(11R)-hydroxy-(5Z,8Z,12E,14Z)-eicosatetraenoate + NAD(+) = 11-oxo-(5Z,8Z,12E,14Z)-eicosatetraenoate + NADH + H(+)</text>
        <dbReference type="Rhea" id="RHEA:48640"/>
        <dbReference type="ChEBI" id="CHEBI:15378"/>
        <dbReference type="ChEBI" id="CHEBI:57540"/>
        <dbReference type="ChEBI" id="CHEBI:57945"/>
        <dbReference type="ChEBI" id="CHEBI:78836"/>
        <dbReference type="ChEBI" id="CHEBI:90697"/>
    </reaction>
    <physiologicalReaction direction="left-to-right" evidence="13">
        <dbReference type="Rhea" id="RHEA:48641"/>
    </physiologicalReaction>
</comment>
<evidence type="ECO:0000256" key="15">
    <source>
        <dbReference type="ARBA" id="ARBA00048393"/>
    </source>
</evidence>
<dbReference type="GO" id="GO:0047034">
    <property type="term" value="F:15-hydroxyicosatetraenoate dehydrogenase activity"/>
    <property type="evidence" value="ECO:0007669"/>
    <property type="project" value="UniProtKB-EC"/>
</dbReference>
<accession>A0AAW1IBM3</accession>
<comment type="catalytic activity">
    <reaction evidence="17">
        <text>prostaglandin A1 + NAD(+) = 15-oxo-prostaglandin A1 + NADH + H(+)</text>
        <dbReference type="Rhea" id="RHEA:41263"/>
        <dbReference type="ChEBI" id="CHEBI:15378"/>
        <dbReference type="ChEBI" id="CHEBI:57398"/>
        <dbReference type="ChEBI" id="CHEBI:57540"/>
        <dbReference type="ChEBI" id="CHEBI:57945"/>
        <dbReference type="ChEBI" id="CHEBI:85072"/>
    </reaction>
    <physiologicalReaction direction="left-to-right" evidence="17">
        <dbReference type="Rhea" id="RHEA:41264"/>
    </physiologicalReaction>
</comment>
<comment type="catalytic activity">
    <reaction evidence="12">
        <text>15-oxo-(5S,6R)-dihydroxy-(7E,9E,11Z)-eicosatrienoate + NADH + H(+) = (5S,6R,15S)-trihydroxy-(7E,9E,11Z)-eicosatrienoate + NAD(+)</text>
        <dbReference type="Rhea" id="RHEA:41596"/>
        <dbReference type="ChEBI" id="CHEBI:15378"/>
        <dbReference type="ChEBI" id="CHEBI:57540"/>
        <dbReference type="ChEBI" id="CHEBI:57945"/>
        <dbReference type="ChEBI" id="CHEBI:78325"/>
        <dbReference type="ChEBI" id="CHEBI:78329"/>
    </reaction>
    <physiologicalReaction direction="left-to-right" evidence="12">
        <dbReference type="Rhea" id="RHEA:41597"/>
    </physiologicalReaction>
</comment>
<comment type="catalytic activity">
    <reaction evidence="16">
        <text>lipoxin A4 + NAD(+) = 15-oxo-(5S,6R)-dihydroxy-(7E,9E,11Z,13E)-eicosatetraenoate + NADH + H(+)</text>
        <dbReference type="Rhea" id="RHEA:41572"/>
        <dbReference type="ChEBI" id="CHEBI:15378"/>
        <dbReference type="ChEBI" id="CHEBI:57540"/>
        <dbReference type="ChEBI" id="CHEBI:57945"/>
        <dbReference type="ChEBI" id="CHEBI:67026"/>
        <dbReference type="ChEBI" id="CHEBI:78311"/>
    </reaction>
    <physiologicalReaction direction="left-to-right" evidence="16">
        <dbReference type="Rhea" id="RHEA:41573"/>
    </physiologicalReaction>
</comment>
<organism evidence="22 23">
    <name type="scientific">Popillia japonica</name>
    <name type="common">Japanese beetle</name>
    <dbReference type="NCBI Taxonomy" id="7064"/>
    <lineage>
        <taxon>Eukaryota</taxon>
        <taxon>Metazoa</taxon>
        <taxon>Ecdysozoa</taxon>
        <taxon>Arthropoda</taxon>
        <taxon>Hexapoda</taxon>
        <taxon>Insecta</taxon>
        <taxon>Pterygota</taxon>
        <taxon>Neoptera</taxon>
        <taxon>Endopterygota</taxon>
        <taxon>Coleoptera</taxon>
        <taxon>Polyphaga</taxon>
        <taxon>Scarabaeiformia</taxon>
        <taxon>Scarabaeidae</taxon>
        <taxon>Rutelinae</taxon>
        <taxon>Popillia</taxon>
    </lineage>
</organism>
<dbReference type="InterPro" id="IPR036291">
    <property type="entry name" value="NAD(P)-bd_dom_sf"/>
</dbReference>
<keyword evidence="23" id="KW-1185">Reference proteome</keyword>
<evidence type="ECO:0000256" key="21">
    <source>
        <dbReference type="ARBA" id="ARBA00049188"/>
    </source>
</evidence>
<evidence type="ECO:0000256" key="4">
    <source>
        <dbReference type="ARBA" id="ARBA00039060"/>
    </source>
</evidence>
<evidence type="ECO:0000256" key="6">
    <source>
        <dbReference type="ARBA" id="ARBA00041812"/>
    </source>
</evidence>
<dbReference type="GO" id="GO:0016404">
    <property type="term" value="F:15-hydroxyprostaglandin dehydrogenase (NAD+) activity"/>
    <property type="evidence" value="ECO:0007669"/>
    <property type="project" value="UniProtKB-EC"/>
</dbReference>
<proteinExistence type="inferred from homology"/>
<evidence type="ECO:0000256" key="19">
    <source>
        <dbReference type="ARBA" id="ARBA00048921"/>
    </source>
</evidence>
<evidence type="ECO:0000256" key="14">
    <source>
        <dbReference type="ARBA" id="ARBA00048170"/>
    </source>
</evidence>
<evidence type="ECO:0000256" key="5">
    <source>
        <dbReference type="ARBA" id="ARBA00040276"/>
    </source>
</evidence>
<evidence type="ECO:0000256" key="7">
    <source>
        <dbReference type="ARBA" id="ARBA00042026"/>
    </source>
</evidence>
<evidence type="ECO:0000256" key="2">
    <source>
        <dbReference type="ARBA" id="ARBA00023002"/>
    </source>
</evidence>
<name>A0AAW1IBM3_POPJA</name>
<comment type="similarity">
    <text evidence="1">Belongs to the short-chain dehydrogenases/reductases (SDR) family.</text>
</comment>
<dbReference type="Gene3D" id="3.40.50.720">
    <property type="entry name" value="NAD(P)-binding Rossmann-like Domain"/>
    <property type="match status" value="1"/>
</dbReference>
<dbReference type="PANTHER" id="PTHR44229">
    <property type="entry name" value="15-HYDROXYPROSTAGLANDIN DEHYDROGENASE [NAD(+)]"/>
    <property type="match status" value="1"/>
</dbReference>